<dbReference type="SUPFAM" id="SSF50104">
    <property type="entry name" value="Translation proteins SH3-like domain"/>
    <property type="match status" value="1"/>
</dbReference>
<sequence>MFDKSDEEHWYALKVFYNRVFDVERLLAQDGVKTYIPLRSTETTVGGRTIRRREPAVSSLMFVRQAERAVLELMQRAKATSPLMVYFDRETKKPAVIPDPEMEAFMLVTSTDDPGLEYLPEAPAELRRGDRVRVTEGVFKGAEGYIRRVKGNRRLIVSIEGVVAVATTYIPGCFLEKNHDGLNRFTRLGLPEIRDLSFPVLFAGRISIVFIFASL</sequence>
<dbReference type="InterPro" id="IPR006645">
    <property type="entry name" value="NGN-like_dom"/>
</dbReference>
<evidence type="ECO:0000313" key="4">
    <source>
        <dbReference type="Proteomes" id="UP000323567"/>
    </source>
</evidence>
<name>A0A5B3FT67_9BACT</name>
<protein>
    <submittedName>
        <fullName evidence="3">UpxY family transcription antiterminator</fullName>
    </submittedName>
</protein>
<dbReference type="Gene3D" id="3.30.70.940">
    <property type="entry name" value="NusG, N-terminal domain"/>
    <property type="match status" value="1"/>
</dbReference>
<dbReference type="Proteomes" id="UP000323567">
    <property type="component" value="Unassembled WGS sequence"/>
</dbReference>
<reference evidence="3 4" key="1">
    <citation type="journal article" date="2019" name="Nat. Med.">
        <title>A library of human gut bacterial isolates paired with longitudinal multiomics data enables mechanistic microbiome research.</title>
        <authorList>
            <person name="Poyet M."/>
            <person name="Groussin M."/>
            <person name="Gibbons S.M."/>
            <person name="Avila-Pacheco J."/>
            <person name="Jiang X."/>
            <person name="Kearney S.M."/>
            <person name="Perrotta A.R."/>
            <person name="Berdy B."/>
            <person name="Zhao S."/>
            <person name="Lieberman T.D."/>
            <person name="Swanson P.K."/>
            <person name="Smith M."/>
            <person name="Roesemann S."/>
            <person name="Alexander J.E."/>
            <person name="Rich S.A."/>
            <person name="Livny J."/>
            <person name="Vlamakis H."/>
            <person name="Clish C."/>
            <person name="Bullock K."/>
            <person name="Deik A."/>
            <person name="Scott J."/>
            <person name="Pierce K.A."/>
            <person name="Xavier R.J."/>
            <person name="Alm E.J."/>
        </authorList>
    </citation>
    <scope>NUCLEOTIDE SEQUENCE [LARGE SCALE GENOMIC DNA]</scope>
    <source>
        <strain evidence="3 4">BIOML-A2</strain>
    </source>
</reference>
<dbReference type="SMART" id="SM00739">
    <property type="entry name" value="KOW"/>
    <property type="match status" value="1"/>
</dbReference>
<dbReference type="Pfam" id="PF02357">
    <property type="entry name" value="NusG"/>
    <property type="match status" value="1"/>
</dbReference>
<dbReference type="InterPro" id="IPR036735">
    <property type="entry name" value="NGN_dom_sf"/>
</dbReference>
<gene>
    <name evidence="3" type="ORF">F2Y13_15495</name>
</gene>
<dbReference type="EMBL" id="VVXK01000042">
    <property type="protein sequence ID" value="KAA2364416.1"/>
    <property type="molecule type" value="Genomic_DNA"/>
</dbReference>
<dbReference type="GO" id="GO:0006354">
    <property type="term" value="P:DNA-templated transcription elongation"/>
    <property type="evidence" value="ECO:0007669"/>
    <property type="project" value="InterPro"/>
</dbReference>
<dbReference type="RefSeq" id="WP_149887940.1">
    <property type="nucleotide sequence ID" value="NZ_VVXK01000042.1"/>
</dbReference>
<dbReference type="InterPro" id="IPR008991">
    <property type="entry name" value="Translation_prot_SH3-like_sf"/>
</dbReference>
<evidence type="ECO:0000259" key="2">
    <source>
        <dbReference type="SMART" id="SM00739"/>
    </source>
</evidence>
<feature type="domain" description="KOW" evidence="2">
    <location>
        <begin position="125"/>
        <end position="152"/>
    </location>
</feature>
<dbReference type="SUPFAM" id="SSF82679">
    <property type="entry name" value="N-utilization substance G protein NusG, N-terminal domain"/>
    <property type="match status" value="1"/>
</dbReference>
<organism evidence="3 4">
    <name type="scientific">Alistipes shahii</name>
    <dbReference type="NCBI Taxonomy" id="328814"/>
    <lineage>
        <taxon>Bacteria</taxon>
        <taxon>Pseudomonadati</taxon>
        <taxon>Bacteroidota</taxon>
        <taxon>Bacteroidia</taxon>
        <taxon>Bacteroidales</taxon>
        <taxon>Rikenellaceae</taxon>
        <taxon>Alistipes</taxon>
    </lineage>
</organism>
<dbReference type="InterPro" id="IPR005824">
    <property type="entry name" value="KOW"/>
</dbReference>
<keyword evidence="1" id="KW-0804">Transcription</keyword>
<accession>A0A5B3FT67</accession>
<evidence type="ECO:0000256" key="1">
    <source>
        <dbReference type="ARBA" id="ARBA00023163"/>
    </source>
</evidence>
<comment type="caution">
    <text evidence="3">The sequence shown here is derived from an EMBL/GenBank/DDBJ whole genome shotgun (WGS) entry which is preliminary data.</text>
</comment>
<dbReference type="NCBIfam" id="NF033644">
    <property type="entry name" value="antiterm_UpxY"/>
    <property type="match status" value="1"/>
</dbReference>
<dbReference type="AlphaFoldDB" id="A0A5B3FT67"/>
<dbReference type="CDD" id="cd09895">
    <property type="entry name" value="NGN_SP_UpxY"/>
    <property type="match status" value="1"/>
</dbReference>
<evidence type="ECO:0000313" key="3">
    <source>
        <dbReference type="EMBL" id="KAA2364416.1"/>
    </source>
</evidence>
<proteinExistence type="predicted"/>